<keyword evidence="1" id="KW-0472">Membrane</keyword>
<accession>G5IHK1</accession>
<gene>
    <name evidence="2" type="ORF">HMPREF9473_02979</name>
</gene>
<name>G5IHK1_9FIRM</name>
<dbReference type="HOGENOM" id="CLU_186970_0_0_9"/>
<protein>
    <recommendedName>
        <fullName evidence="4">DUF2700 domain-containing protein</fullName>
    </recommendedName>
</protein>
<comment type="caution">
    <text evidence="2">The sequence shown here is derived from an EMBL/GenBank/DDBJ whole genome shotgun (WGS) entry which is preliminary data.</text>
</comment>
<reference evidence="2 3" key="1">
    <citation type="submission" date="2011-08" db="EMBL/GenBank/DDBJ databases">
        <title>The Genome Sequence of Clostridium hathewayi WAL-18680.</title>
        <authorList>
            <consortium name="The Broad Institute Genome Sequencing Platform"/>
            <person name="Earl A."/>
            <person name="Ward D."/>
            <person name="Feldgarden M."/>
            <person name="Gevers D."/>
            <person name="Finegold S.M."/>
            <person name="Summanen P.H."/>
            <person name="Molitoris D.R."/>
            <person name="Song M."/>
            <person name="Daigneault M."/>
            <person name="Allen-Vercoe E."/>
            <person name="Young S.K."/>
            <person name="Zeng Q."/>
            <person name="Gargeya S."/>
            <person name="Fitzgerald M."/>
            <person name="Haas B."/>
            <person name="Abouelleil A."/>
            <person name="Alvarado L."/>
            <person name="Arachchi H.M."/>
            <person name="Berlin A."/>
            <person name="Brown A."/>
            <person name="Chapman S.B."/>
            <person name="Chen Z."/>
            <person name="Dunbar C."/>
            <person name="Freedman E."/>
            <person name="Gearin G."/>
            <person name="Gellesch M."/>
            <person name="Goldberg J."/>
            <person name="Griggs A."/>
            <person name="Gujja S."/>
            <person name="Heiman D."/>
            <person name="Howarth C."/>
            <person name="Larson L."/>
            <person name="Lui A."/>
            <person name="MacDonald P.J.P."/>
            <person name="Montmayeur A."/>
            <person name="Murphy C."/>
            <person name="Neiman D."/>
            <person name="Pearson M."/>
            <person name="Priest M."/>
            <person name="Roberts A."/>
            <person name="Saif S."/>
            <person name="Shea T."/>
            <person name="Shenoy N."/>
            <person name="Sisk P."/>
            <person name="Stolte C."/>
            <person name="Sykes S."/>
            <person name="Wortman J."/>
            <person name="Nusbaum C."/>
            <person name="Birren B."/>
        </authorList>
    </citation>
    <scope>NUCLEOTIDE SEQUENCE [LARGE SCALE GENOMIC DNA]</scope>
    <source>
        <strain evidence="2 3">WAL-18680</strain>
    </source>
</reference>
<keyword evidence="1" id="KW-0812">Transmembrane</keyword>
<keyword evidence="3" id="KW-1185">Reference proteome</keyword>
<feature type="transmembrane region" description="Helical" evidence="1">
    <location>
        <begin position="59"/>
        <end position="78"/>
    </location>
</feature>
<feature type="transmembrane region" description="Helical" evidence="1">
    <location>
        <begin position="6"/>
        <end position="24"/>
    </location>
</feature>
<dbReference type="EMBL" id="ADLN01000078">
    <property type="protein sequence ID" value="EHI59048.1"/>
    <property type="molecule type" value="Genomic_DNA"/>
</dbReference>
<dbReference type="RefSeq" id="WP_006780955.1">
    <property type="nucleotide sequence ID" value="NZ_CP040506.1"/>
</dbReference>
<dbReference type="Proteomes" id="UP000005384">
    <property type="component" value="Unassembled WGS sequence"/>
</dbReference>
<evidence type="ECO:0000313" key="3">
    <source>
        <dbReference type="Proteomes" id="UP000005384"/>
    </source>
</evidence>
<keyword evidence="1" id="KW-1133">Transmembrane helix</keyword>
<evidence type="ECO:0008006" key="4">
    <source>
        <dbReference type="Google" id="ProtNLM"/>
    </source>
</evidence>
<organism evidence="2 3">
    <name type="scientific">Hungatella hathewayi WAL-18680</name>
    <dbReference type="NCBI Taxonomy" id="742737"/>
    <lineage>
        <taxon>Bacteria</taxon>
        <taxon>Bacillati</taxon>
        <taxon>Bacillota</taxon>
        <taxon>Clostridia</taxon>
        <taxon>Lachnospirales</taxon>
        <taxon>Lachnospiraceae</taxon>
        <taxon>Hungatella</taxon>
    </lineage>
</organism>
<proteinExistence type="predicted"/>
<sequence>MEFIKSIAPVIVAGGVAVYLILTIKKKRESGDIADTYMSEGIALGLCLGAGIGASMPGYLSYFISFGTLIGFLVGMRVKK</sequence>
<evidence type="ECO:0000313" key="2">
    <source>
        <dbReference type="EMBL" id="EHI59048.1"/>
    </source>
</evidence>
<dbReference type="AlphaFoldDB" id="G5IHK1"/>
<dbReference type="PATRIC" id="fig|742737.3.peg.2977"/>
<evidence type="ECO:0000256" key="1">
    <source>
        <dbReference type="SAM" id="Phobius"/>
    </source>
</evidence>